<evidence type="ECO:0000256" key="3">
    <source>
        <dbReference type="ARBA" id="ARBA00023125"/>
    </source>
</evidence>
<evidence type="ECO:0000313" key="9">
    <source>
        <dbReference type="EMBL" id="RKO90212.1"/>
    </source>
</evidence>
<evidence type="ECO:0000313" key="10">
    <source>
        <dbReference type="Proteomes" id="UP000269721"/>
    </source>
</evidence>
<gene>
    <name evidence="9" type="ORF">BDK51DRAFT_50637</name>
</gene>
<dbReference type="GO" id="GO:0000776">
    <property type="term" value="C:kinetochore"/>
    <property type="evidence" value="ECO:0007669"/>
    <property type="project" value="InterPro"/>
</dbReference>
<protein>
    <recommendedName>
        <fullName evidence="6">CENP-C homolog</fullName>
    </recommendedName>
</protein>
<accession>A0A4P9WCZ9</accession>
<dbReference type="InterPro" id="IPR011051">
    <property type="entry name" value="RmlC_Cupin_sf"/>
</dbReference>
<dbReference type="PANTHER" id="PTHR16684:SF11">
    <property type="entry name" value="CENTROMERE PROTEIN C"/>
    <property type="match status" value="1"/>
</dbReference>
<name>A0A4P9WCZ9_9FUNG</name>
<comment type="function">
    <text evidence="5">Component of the kinetochore, a multiprotein complex that assembles on centromeric DNA and attaches chromosomes to spindle microtubules, mediating chromosome segregation and sister chromatid segregation during meiosis and mitosis. Component of the inner kinetochore constitutive centromere-associated network (CCAN), which serves as a structural platform for outer kinetochore assembly.</text>
</comment>
<organism evidence="9 10">
    <name type="scientific">Blyttiomyces helicus</name>
    <dbReference type="NCBI Taxonomy" id="388810"/>
    <lineage>
        <taxon>Eukaryota</taxon>
        <taxon>Fungi</taxon>
        <taxon>Fungi incertae sedis</taxon>
        <taxon>Chytridiomycota</taxon>
        <taxon>Chytridiomycota incertae sedis</taxon>
        <taxon>Chytridiomycetes</taxon>
        <taxon>Chytridiomycetes incertae sedis</taxon>
        <taxon>Blyttiomyces</taxon>
    </lineage>
</organism>
<evidence type="ECO:0000256" key="7">
    <source>
        <dbReference type="SAM" id="MobiDB-lite"/>
    </source>
</evidence>
<dbReference type="GO" id="GO:0019237">
    <property type="term" value="F:centromeric DNA binding"/>
    <property type="evidence" value="ECO:0007669"/>
    <property type="project" value="InterPro"/>
</dbReference>
<dbReference type="Proteomes" id="UP000269721">
    <property type="component" value="Unassembled WGS sequence"/>
</dbReference>
<dbReference type="GO" id="GO:0051382">
    <property type="term" value="P:kinetochore assembly"/>
    <property type="evidence" value="ECO:0007669"/>
    <property type="project" value="InterPro"/>
</dbReference>
<evidence type="ECO:0000256" key="4">
    <source>
        <dbReference type="ARBA" id="ARBA00023242"/>
    </source>
</evidence>
<feature type="compositionally biased region" description="Basic and acidic residues" evidence="7">
    <location>
        <begin position="25"/>
        <end position="43"/>
    </location>
</feature>
<comment type="subcellular location">
    <subcellularLocation>
        <location evidence="1">Nucleus</location>
    </subcellularLocation>
</comment>
<evidence type="ECO:0000256" key="1">
    <source>
        <dbReference type="ARBA" id="ARBA00004123"/>
    </source>
</evidence>
<dbReference type="SUPFAM" id="SSF51182">
    <property type="entry name" value="RmlC-like cupins"/>
    <property type="match status" value="1"/>
</dbReference>
<evidence type="ECO:0000259" key="8">
    <source>
        <dbReference type="Pfam" id="PF11699"/>
    </source>
</evidence>
<dbReference type="FunFam" id="2.60.120.10:FF:000033">
    <property type="entry name" value="Centromere protein C 1"/>
    <property type="match status" value="1"/>
</dbReference>
<dbReference type="InterPro" id="IPR028386">
    <property type="entry name" value="CENP-C/Mif2/cnp3"/>
</dbReference>
<keyword evidence="4" id="KW-0539">Nucleus</keyword>
<proteinExistence type="inferred from homology"/>
<feature type="region of interest" description="Disordered" evidence="7">
    <location>
        <begin position="1"/>
        <end position="53"/>
    </location>
</feature>
<reference evidence="10" key="1">
    <citation type="journal article" date="2018" name="Nat. Microbiol.">
        <title>Leveraging single-cell genomics to expand the fungal tree of life.</title>
        <authorList>
            <person name="Ahrendt S.R."/>
            <person name="Quandt C.A."/>
            <person name="Ciobanu D."/>
            <person name="Clum A."/>
            <person name="Salamov A."/>
            <person name="Andreopoulos B."/>
            <person name="Cheng J.F."/>
            <person name="Woyke T."/>
            <person name="Pelin A."/>
            <person name="Henrissat B."/>
            <person name="Reynolds N.K."/>
            <person name="Benny G.L."/>
            <person name="Smith M.E."/>
            <person name="James T.Y."/>
            <person name="Grigoriev I.V."/>
        </authorList>
    </citation>
    <scope>NUCLEOTIDE SEQUENCE [LARGE SCALE GENOMIC DNA]</scope>
</reference>
<dbReference type="InterPro" id="IPR014710">
    <property type="entry name" value="RmlC-like_jellyroll"/>
</dbReference>
<comment type="similarity">
    <text evidence="2">Belongs to the CENP-C/MIF2 family.</text>
</comment>
<dbReference type="GO" id="GO:0051315">
    <property type="term" value="P:attachment of mitotic spindle microtubules to kinetochore"/>
    <property type="evidence" value="ECO:0007669"/>
    <property type="project" value="TreeGrafter"/>
</dbReference>
<evidence type="ECO:0000256" key="6">
    <source>
        <dbReference type="ARBA" id="ARBA00075033"/>
    </source>
</evidence>
<dbReference type="Pfam" id="PF11699">
    <property type="entry name" value="CENP-C_C"/>
    <property type="match status" value="1"/>
</dbReference>
<evidence type="ECO:0000256" key="5">
    <source>
        <dbReference type="ARBA" id="ARBA00057947"/>
    </source>
</evidence>
<keyword evidence="3" id="KW-0238">DNA-binding</keyword>
<dbReference type="InterPro" id="IPR025974">
    <property type="entry name" value="Mif2/CENP-C_cupin"/>
</dbReference>
<dbReference type="AlphaFoldDB" id="A0A4P9WCZ9"/>
<feature type="domain" description="Mif2/CENP-C cupin" evidence="8">
    <location>
        <begin position="144"/>
        <end position="227"/>
    </location>
</feature>
<keyword evidence="10" id="KW-1185">Reference proteome</keyword>
<dbReference type="OrthoDB" id="1939643at2759"/>
<dbReference type="Gene3D" id="2.60.120.10">
    <property type="entry name" value="Jelly Rolls"/>
    <property type="match status" value="1"/>
</dbReference>
<evidence type="ECO:0000256" key="2">
    <source>
        <dbReference type="ARBA" id="ARBA00010291"/>
    </source>
</evidence>
<dbReference type="EMBL" id="KZ995671">
    <property type="protein sequence ID" value="RKO90212.1"/>
    <property type="molecule type" value="Genomic_DNA"/>
</dbReference>
<dbReference type="GO" id="GO:0051455">
    <property type="term" value="P:spindle attachment to meiosis I kinetochore"/>
    <property type="evidence" value="ECO:0007669"/>
    <property type="project" value="TreeGrafter"/>
</dbReference>
<dbReference type="GO" id="GO:0005634">
    <property type="term" value="C:nucleus"/>
    <property type="evidence" value="ECO:0007669"/>
    <property type="project" value="UniProtKB-SubCell"/>
</dbReference>
<dbReference type="PANTHER" id="PTHR16684">
    <property type="entry name" value="CENTROMERE PROTEIN C"/>
    <property type="match status" value="1"/>
</dbReference>
<sequence length="240" mass="26622">MDGDGNSSNEEADRAPSPPRASYSRAREPADGTKVKPDPDAPARRSRRDRVAPLQYWRNERIVGLKRRQSEPGLIQKKVAPPLGDEEDIKKKKRIPVAASAVPGKRVIAPRVAVINFETGKEEKQCVVTTPDMIHPENTGTGDFKYHRLYSDSDFFSSGILWLPKGATKPNKNTRDAAMFFYVIAGQIEVTIHRSTFKISTGATFFVPRGNQYCITNVGPKESKIAFSVGKNPSMYEEAA</sequence>